<dbReference type="Proteomes" id="UP000789525">
    <property type="component" value="Unassembled WGS sequence"/>
</dbReference>
<keyword evidence="2" id="KW-1185">Reference proteome</keyword>
<organism evidence="1 2">
    <name type="scientific">Acaulospora colombiana</name>
    <dbReference type="NCBI Taxonomy" id="27376"/>
    <lineage>
        <taxon>Eukaryota</taxon>
        <taxon>Fungi</taxon>
        <taxon>Fungi incertae sedis</taxon>
        <taxon>Mucoromycota</taxon>
        <taxon>Glomeromycotina</taxon>
        <taxon>Glomeromycetes</taxon>
        <taxon>Diversisporales</taxon>
        <taxon>Acaulosporaceae</taxon>
        <taxon>Acaulospora</taxon>
    </lineage>
</organism>
<feature type="non-terminal residue" evidence="1">
    <location>
        <position position="116"/>
    </location>
</feature>
<evidence type="ECO:0000313" key="2">
    <source>
        <dbReference type="Proteomes" id="UP000789525"/>
    </source>
</evidence>
<sequence length="116" mass="13550">MTLSQFVDLSSPLRPTNAERLSVQDQIASLEPRLEDIQTQRKLALAHLSSLLVEKSLLEIEINRRKELLHPIKSLPAHLMTHIFEFDIEYWPKGIARLQLVSKEWYHLVKNSPTLW</sequence>
<accession>A0ACA9P3H5</accession>
<comment type="caution">
    <text evidence="1">The sequence shown here is derived from an EMBL/GenBank/DDBJ whole genome shotgun (WGS) entry which is preliminary data.</text>
</comment>
<protein>
    <submittedName>
        <fullName evidence="1">14914_t:CDS:1</fullName>
    </submittedName>
</protein>
<evidence type="ECO:0000313" key="1">
    <source>
        <dbReference type="EMBL" id="CAG8689708.1"/>
    </source>
</evidence>
<reference evidence="1" key="1">
    <citation type="submission" date="2021-06" db="EMBL/GenBank/DDBJ databases">
        <authorList>
            <person name="Kallberg Y."/>
            <person name="Tangrot J."/>
            <person name="Rosling A."/>
        </authorList>
    </citation>
    <scope>NUCLEOTIDE SEQUENCE</scope>
    <source>
        <strain evidence="1">CL356</strain>
    </source>
</reference>
<proteinExistence type="predicted"/>
<name>A0ACA9P3H5_9GLOM</name>
<gene>
    <name evidence="1" type="ORF">ACOLOM_LOCUS9766</name>
</gene>
<dbReference type="EMBL" id="CAJVPT010029212">
    <property type="protein sequence ID" value="CAG8689708.1"/>
    <property type="molecule type" value="Genomic_DNA"/>
</dbReference>